<keyword evidence="11" id="KW-1185">Reference proteome</keyword>
<evidence type="ECO:0000256" key="2">
    <source>
        <dbReference type="ARBA" id="ARBA00012438"/>
    </source>
</evidence>
<feature type="domain" description="Histidine kinase N-terminal 7TM region" evidence="9">
    <location>
        <begin position="20"/>
        <end position="242"/>
    </location>
</feature>
<feature type="transmembrane region" description="Helical" evidence="7">
    <location>
        <begin position="178"/>
        <end position="199"/>
    </location>
</feature>
<evidence type="ECO:0000313" key="10">
    <source>
        <dbReference type="EMBL" id="SFH83003.1"/>
    </source>
</evidence>
<reference evidence="11" key="1">
    <citation type="submission" date="2016-10" db="EMBL/GenBank/DDBJ databases">
        <authorList>
            <person name="Varghese N."/>
            <person name="Submissions S."/>
        </authorList>
    </citation>
    <scope>NUCLEOTIDE SEQUENCE [LARGE SCALE GENOMIC DNA]</scope>
    <source>
        <strain evidence="11">Z-7934</strain>
    </source>
</reference>
<evidence type="ECO:0000256" key="4">
    <source>
        <dbReference type="ARBA" id="ARBA00022777"/>
    </source>
</evidence>
<dbReference type="InterPro" id="IPR050482">
    <property type="entry name" value="Sensor_HK_TwoCompSys"/>
</dbReference>
<keyword evidence="6" id="KW-0175">Coiled coil</keyword>
<feature type="transmembrane region" description="Helical" evidence="7">
    <location>
        <begin position="70"/>
        <end position="95"/>
    </location>
</feature>
<feature type="coiled-coil region" evidence="6">
    <location>
        <begin position="358"/>
        <end position="389"/>
    </location>
</feature>
<dbReference type="CDD" id="cd16917">
    <property type="entry name" value="HATPase_UhpB-NarQ-NarX-like"/>
    <property type="match status" value="1"/>
</dbReference>
<dbReference type="InterPro" id="IPR036890">
    <property type="entry name" value="HATPase_C_sf"/>
</dbReference>
<keyword evidence="3" id="KW-0808">Transferase</keyword>
<organism evidence="10 11">
    <name type="scientific">Tindallia magadiensis</name>
    <dbReference type="NCBI Taxonomy" id="69895"/>
    <lineage>
        <taxon>Bacteria</taxon>
        <taxon>Bacillati</taxon>
        <taxon>Bacillota</taxon>
        <taxon>Clostridia</taxon>
        <taxon>Peptostreptococcales</taxon>
        <taxon>Tindalliaceae</taxon>
        <taxon>Tindallia</taxon>
    </lineage>
</organism>
<dbReference type="EMBL" id="FOQA01000003">
    <property type="protein sequence ID" value="SFH83003.1"/>
    <property type="molecule type" value="Genomic_DNA"/>
</dbReference>
<gene>
    <name evidence="10" type="ORF">SAMN05192551_103195</name>
</gene>
<evidence type="ECO:0000259" key="8">
    <source>
        <dbReference type="Pfam" id="PF02518"/>
    </source>
</evidence>
<feature type="domain" description="Histidine kinase/HSP90-like ATPase" evidence="8">
    <location>
        <begin position="493"/>
        <end position="579"/>
    </location>
</feature>
<evidence type="ECO:0000259" key="9">
    <source>
        <dbReference type="Pfam" id="PF16927"/>
    </source>
</evidence>
<dbReference type="GO" id="GO:0000160">
    <property type="term" value="P:phosphorelay signal transduction system"/>
    <property type="evidence" value="ECO:0007669"/>
    <property type="project" value="UniProtKB-KW"/>
</dbReference>
<evidence type="ECO:0000256" key="7">
    <source>
        <dbReference type="SAM" id="Phobius"/>
    </source>
</evidence>
<dbReference type="PANTHER" id="PTHR24421">
    <property type="entry name" value="NITRATE/NITRITE SENSOR PROTEIN NARX-RELATED"/>
    <property type="match status" value="1"/>
</dbReference>
<keyword evidence="7" id="KW-1133">Transmembrane helix</keyword>
<dbReference type="EC" id="2.7.13.3" evidence="2"/>
<dbReference type="Pfam" id="PF16927">
    <property type="entry name" value="HisKA_7TM"/>
    <property type="match status" value="1"/>
</dbReference>
<feature type="transmembrane region" description="Helical" evidence="7">
    <location>
        <begin position="107"/>
        <end position="131"/>
    </location>
</feature>
<comment type="catalytic activity">
    <reaction evidence="1">
        <text>ATP + protein L-histidine = ADP + protein N-phospho-L-histidine.</text>
        <dbReference type="EC" id="2.7.13.3"/>
    </reaction>
</comment>
<keyword evidence="7" id="KW-0472">Membrane</keyword>
<sequence>MTFTPEQAVGKLTIATSNMVAATCMLILALFFYYRSQKTPLLYAYLSILGLLILWTGSKVVKTVTPNVTLRWSCVVIQYVGVQFLGLSIFIFALLYAGYSLPKKEQWAFLLIHPIISFLAVATNPLHYGFYSVFEYGRTRFGWIFLPSQFILYGYILAGMILLVRRSFDTRFHAKKKIICRLFASCALVPLFINFYYITFKLTDIPWIFPFRPFDVTPIAMAISITFFAIPASIYRFLDIVPLSRQHVYDHLKQGIIWLNPSLDVVSINPAVKNWLPSSGLKDTKEVAFEGSFETMTSFFFRQDQEKNRQELWQWVRLPSAGETVSFRTVCRDRHLKWRKMRIEKDLTAIVFIDITEMVGMQEQLEASQKELEAMGEQLENLAKKEKELAVFRARSLVSQNVHDFMGHSLTVVMGKLELALLEKEGKALDQCLSEGKELLLNNLSDLQDSLCQQGSPPVSNLEEAILSLATSPLQLEVRCQGTPYVLEAEQNEAVYRLCREAITNAIRHGNAKTLHIFLRYQQHQFEVYAIDDGGGCTHVTESLGLKGIRERIEVLGGRISFGSGEGGGFHIYGEFPLTIPSPSCS</sequence>
<dbReference type="Gene3D" id="1.20.5.1930">
    <property type="match status" value="1"/>
</dbReference>
<dbReference type="InterPro" id="IPR003594">
    <property type="entry name" value="HATPase_dom"/>
</dbReference>
<dbReference type="Gene3D" id="3.30.565.10">
    <property type="entry name" value="Histidine kinase-like ATPase, C-terminal domain"/>
    <property type="match status" value="1"/>
</dbReference>
<dbReference type="Proteomes" id="UP000199287">
    <property type="component" value="Unassembled WGS sequence"/>
</dbReference>
<name>A0A1I3D8H4_9FIRM</name>
<dbReference type="STRING" id="69895.SAMN05192551_103195"/>
<feature type="transmembrane region" description="Helical" evidence="7">
    <location>
        <begin position="12"/>
        <end position="34"/>
    </location>
</feature>
<dbReference type="Pfam" id="PF02518">
    <property type="entry name" value="HATPase_c"/>
    <property type="match status" value="1"/>
</dbReference>
<dbReference type="PANTHER" id="PTHR24421:SF10">
    <property type="entry name" value="NITRATE_NITRITE SENSOR PROTEIN NARQ"/>
    <property type="match status" value="1"/>
</dbReference>
<protein>
    <recommendedName>
        <fullName evidence="2">histidine kinase</fullName>
        <ecNumber evidence="2">2.7.13.3</ecNumber>
    </recommendedName>
</protein>
<feature type="transmembrane region" description="Helical" evidence="7">
    <location>
        <begin position="41"/>
        <end position="58"/>
    </location>
</feature>
<dbReference type="OrthoDB" id="199946at2"/>
<keyword evidence="5" id="KW-0902">Two-component regulatory system</keyword>
<evidence type="ECO:0000256" key="1">
    <source>
        <dbReference type="ARBA" id="ARBA00000085"/>
    </source>
</evidence>
<evidence type="ECO:0000256" key="3">
    <source>
        <dbReference type="ARBA" id="ARBA00022679"/>
    </source>
</evidence>
<dbReference type="InterPro" id="IPR031621">
    <property type="entry name" value="HisKA_7TM"/>
</dbReference>
<evidence type="ECO:0000256" key="6">
    <source>
        <dbReference type="SAM" id="Coils"/>
    </source>
</evidence>
<feature type="transmembrane region" description="Helical" evidence="7">
    <location>
        <begin position="143"/>
        <end position="166"/>
    </location>
</feature>
<proteinExistence type="predicted"/>
<keyword evidence="7" id="KW-0812">Transmembrane</keyword>
<evidence type="ECO:0000256" key="5">
    <source>
        <dbReference type="ARBA" id="ARBA00023012"/>
    </source>
</evidence>
<dbReference type="AlphaFoldDB" id="A0A1I3D8H4"/>
<feature type="transmembrane region" description="Helical" evidence="7">
    <location>
        <begin position="219"/>
        <end position="238"/>
    </location>
</feature>
<dbReference type="RefSeq" id="WP_093371214.1">
    <property type="nucleotide sequence ID" value="NZ_FOQA01000003.1"/>
</dbReference>
<dbReference type="SUPFAM" id="SSF55874">
    <property type="entry name" value="ATPase domain of HSP90 chaperone/DNA topoisomerase II/histidine kinase"/>
    <property type="match status" value="1"/>
</dbReference>
<evidence type="ECO:0000313" key="11">
    <source>
        <dbReference type="Proteomes" id="UP000199287"/>
    </source>
</evidence>
<keyword evidence="4 10" id="KW-0418">Kinase</keyword>
<dbReference type="GO" id="GO:0004673">
    <property type="term" value="F:protein histidine kinase activity"/>
    <property type="evidence" value="ECO:0007669"/>
    <property type="project" value="UniProtKB-EC"/>
</dbReference>
<accession>A0A1I3D8H4</accession>